<keyword evidence="1" id="KW-0732">Signal</keyword>
<keyword evidence="3" id="KW-1185">Reference proteome</keyword>
<dbReference type="EMBL" id="LBMM01001948">
    <property type="protein sequence ID" value="KMQ95493.1"/>
    <property type="molecule type" value="Genomic_DNA"/>
</dbReference>
<evidence type="ECO:0000313" key="2">
    <source>
        <dbReference type="EMBL" id="KMQ95493.1"/>
    </source>
</evidence>
<organism evidence="2 3">
    <name type="scientific">Lasius niger</name>
    <name type="common">Black garden ant</name>
    <dbReference type="NCBI Taxonomy" id="67767"/>
    <lineage>
        <taxon>Eukaryota</taxon>
        <taxon>Metazoa</taxon>
        <taxon>Ecdysozoa</taxon>
        <taxon>Arthropoda</taxon>
        <taxon>Hexapoda</taxon>
        <taxon>Insecta</taxon>
        <taxon>Pterygota</taxon>
        <taxon>Neoptera</taxon>
        <taxon>Endopterygota</taxon>
        <taxon>Hymenoptera</taxon>
        <taxon>Apocrita</taxon>
        <taxon>Aculeata</taxon>
        <taxon>Formicoidea</taxon>
        <taxon>Formicidae</taxon>
        <taxon>Formicinae</taxon>
        <taxon>Lasius</taxon>
        <taxon>Lasius</taxon>
    </lineage>
</organism>
<dbReference type="Proteomes" id="UP000036403">
    <property type="component" value="Unassembled WGS sequence"/>
</dbReference>
<dbReference type="AlphaFoldDB" id="A0A0J7KYW7"/>
<dbReference type="OrthoDB" id="7539645at2759"/>
<reference evidence="2 3" key="1">
    <citation type="submission" date="2015-04" db="EMBL/GenBank/DDBJ databases">
        <title>Lasius niger genome sequencing.</title>
        <authorList>
            <person name="Konorov E.A."/>
            <person name="Nikitin M.A."/>
            <person name="Kirill M.V."/>
            <person name="Chang P."/>
        </authorList>
    </citation>
    <scope>NUCLEOTIDE SEQUENCE [LARGE SCALE GENOMIC DNA]</scope>
    <source>
        <tissue evidence="2">Whole</tissue>
    </source>
</reference>
<dbReference type="PaxDb" id="67767-A0A0J7KYW7"/>
<proteinExistence type="predicted"/>
<comment type="caution">
    <text evidence="2">The sequence shown here is derived from an EMBL/GenBank/DDBJ whole genome shotgun (WGS) entry which is preliminary data.</text>
</comment>
<protein>
    <submittedName>
        <fullName evidence="2">Cobalt chelatase</fullName>
    </submittedName>
</protein>
<evidence type="ECO:0000313" key="3">
    <source>
        <dbReference type="Proteomes" id="UP000036403"/>
    </source>
</evidence>
<name>A0A0J7KYW7_LASNI</name>
<feature type="signal peptide" evidence="1">
    <location>
        <begin position="1"/>
        <end position="17"/>
    </location>
</feature>
<evidence type="ECO:0000256" key="1">
    <source>
        <dbReference type="SAM" id="SignalP"/>
    </source>
</evidence>
<gene>
    <name evidence="2" type="ORF">RF55_4283</name>
</gene>
<accession>A0A0J7KYW7</accession>
<feature type="chain" id="PRO_5005290333" evidence="1">
    <location>
        <begin position="18"/>
        <end position="603"/>
    </location>
</feature>
<sequence>MWLHCGILIHIFGFLLAKSPKSFDDAVGYSSSLDRKLTLKLKTATRLKHNLGKILHELPRQSYELYHSVKTVEDYLKNGGSLIECLDVLPSIMYAPIAEQIDVILESTEDCLPKYVLPAVSLIRRSLSQDVLDADEIYRPTFGPPKADPLEKIPLAELKKAASPLAYSEPIKALVGPWPKIIGETASLINNNIIPPRRELIAYVLANLRIPDATAEVRESVAHLVEHLRSHGERELTGFSMSSDPYVLVANAISSLSPQNEILIDVHTLLPFLKKPAECRESAEFASFFQNNTLNYTLLILRDRMISRSKAGIELLSMMQNNTDVRDTVERLSPFEYASWRDLLLAFVSQLRRRQAHQDRVSDIVDSVYGELILRNVRRHWQLLRNSITATPVLTAIARKESSSRIRRLLMEVASDRSVEPEVWQKALAFASSEDISGPIDAVLKTLKALLASGLLDKTALLINIAELVTMYDNRIVQGQTECVNRLEMYLANLTQAGTAIDRKMAIENVDVEDLLQALPDLDVYTDEYKSLKSFLSQRNLEAKIGQVDVHAHPTRGRLLAELLQMTEHADGVDDSLRHLAKQFVDNVAYEGYGAGALLYRSS</sequence>